<dbReference type="PROSITE" id="PS51257">
    <property type="entry name" value="PROKAR_LIPOPROTEIN"/>
    <property type="match status" value="1"/>
</dbReference>
<comment type="caution">
    <text evidence="1">The sequence shown here is derived from an EMBL/GenBank/DDBJ whole genome shotgun (WGS) entry which is preliminary data.</text>
</comment>
<protein>
    <recommendedName>
        <fullName evidence="3">Lipoprotein</fullName>
    </recommendedName>
</protein>
<accession>A0ABW5TM53</accession>
<evidence type="ECO:0000313" key="1">
    <source>
        <dbReference type="EMBL" id="MFD2730257.1"/>
    </source>
</evidence>
<proteinExistence type="predicted"/>
<reference evidence="2" key="1">
    <citation type="journal article" date="2019" name="Int. J. Syst. Evol. Microbiol.">
        <title>The Global Catalogue of Microorganisms (GCM) 10K type strain sequencing project: providing services to taxonomists for standard genome sequencing and annotation.</title>
        <authorList>
            <consortium name="The Broad Institute Genomics Platform"/>
            <consortium name="The Broad Institute Genome Sequencing Center for Infectious Disease"/>
            <person name="Wu L."/>
            <person name="Ma J."/>
        </authorList>
    </citation>
    <scope>NUCLEOTIDE SEQUENCE [LARGE SCALE GENOMIC DNA]</scope>
    <source>
        <strain evidence="2">KCTC 42456</strain>
    </source>
</reference>
<evidence type="ECO:0000313" key="2">
    <source>
        <dbReference type="Proteomes" id="UP001597546"/>
    </source>
</evidence>
<evidence type="ECO:0008006" key="3">
    <source>
        <dbReference type="Google" id="ProtNLM"/>
    </source>
</evidence>
<sequence length="154" mass="16732">MKLTFLTCLILGLITGCGSEKEEPCNLGATITLNGNAECVSGRVTYFKKNGTIGESIGIQFGNAIGKPFITVQTSKRPLGVGIYQKYNFTIDDGSNFTRENQTFLKSVVVEITKMDREHKLISGRFDAEAEAGTYGGVHNLSKFSGTFTDISFP</sequence>
<gene>
    <name evidence="1" type="ORF">ACFSSE_00920</name>
</gene>
<dbReference type="EMBL" id="JBHULV010000005">
    <property type="protein sequence ID" value="MFD2730257.1"/>
    <property type="molecule type" value="Genomic_DNA"/>
</dbReference>
<organism evidence="1 2">
    <name type="scientific">Pedobacter alpinus</name>
    <dbReference type="NCBI Taxonomy" id="1590643"/>
    <lineage>
        <taxon>Bacteria</taxon>
        <taxon>Pseudomonadati</taxon>
        <taxon>Bacteroidota</taxon>
        <taxon>Sphingobacteriia</taxon>
        <taxon>Sphingobacteriales</taxon>
        <taxon>Sphingobacteriaceae</taxon>
        <taxon>Pedobacter</taxon>
    </lineage>
</organism>
<dbReference type="Proteomes" id="UP001597546">
    <property type="component" value="Unassembled WGS sequence"/>
</dbReference>
<keyword evidence="2" id="KW-1185">Reference proteome</keyword>
<name>A0ABW5TM53_9SPHI</name>
<dbReference type="RefSeq" id="WP_379041021.1">
    <property type="nucleotide sequence ID" value="NZ_JBHSKW010000006.1"/>
</dbReference>